<evidence type="ECO:0000313" key="1">
    <source>
        <dbReference type="EMBL" id="KAF5827288.1"/>
    </source>
</evidence>
<dbReference type="EMBL" id="MU070540">
    <property type="protein sequence ID" value="KAF5827288.1"/>
    <property type="molecule type" value="Genomic_DNA"/>
</dbReference>
<evidence type="ECO:0008006" key="3">
    <source>
        <dbReference type="Google" id="ProtNLM"/>
    </source>
</evidence>
<dbReference type="Gene3D" id="2.60.120.620">
    <property type="entry name" value="q2cbj1_9rhob like domain"/>
    <property type="match status" value="1"/>
</dbReference>
<evidence type="ECO:0000313" key="2">
    <source>
        <dbReference type="Proteomes" id="UP000815325"/>
    </source>
</evidence>
<dbReference type="Proteomes" id="UP000815325">
    <property type="component" value="Unassembled WGS sequence"/>
</dbReference>
<accession>A0ABQ7FY59</accession>
<keyword evidence="2" id="KW-1185">Reference proteome</keyword>
<protein>
    <recommendedName>
        <fullName evidence="3">Encoded protein</fullName>
    </recommendedName>
</protein>
<sequence length="139" mass="15183">MFMSKTVAHEVMPTQVPRHSFTLWFYDAIERAEAVATAQVHGRGQASEAEQQEARDLIRDMLSRGGEIQATYEGVAALQNRVARTSRASMGIVASIVGAPSTQALLDSIQHMVPSELENLNYQLAFMGQGAEHAHAPSF</sequence>
<proteinExistence type="predicted"/>
<reference evidence="1" key="1">
    <citation type="submission" date="2017-08" db="EMBL/GenBank/DDBJ databases">
        <authorList>
            <person name="Polle J.E."/>
            <person name="Barry K."/>
            <person name="Cushman J."/>
            <person name="Schmutz J."/>
            <person name="Tran D."/>
            <person name="Hathwaick L.T."/>
            <person name="Yim W.C."/>
            <person name="Jenkins J."/>
            <person name="Mckie-Krisberg Z.M."/>
            <person name="Prochnik S."/>
            <person name="Lindquist E."/>
            <person name="Dockter R.B."/>
            <person name="Adam C."/>
            <person name="Molina H."/>
            <person name="Bunkerborg J."/>
            <person name="Jin E."/>
            <person name="Buchheim M."/>
            <person name="Magnuson J."/>
        </authorList>
    </citation>
    <scope>NUCLEOTIDE SEQUENCE</scope>
    <source>
        <strain evidence="1">CCAP 19/18</strain>
    </source>
</reference>
<name>A0ABQ7FY59_DUNSA</name>
<comment type="caution">
    <text evidence="1">The sequence shown here is derived from an EMBL/GenBank/DDBJ whole genome shotgun (WGS) entry which is preliminary data.</text>
</comment>
<gene>
    <name evidence="1" type="ORF">DUNSADRAFT_994</name>
</gene>
<organism evidence="1 2">
    <name type="scientific">Dunaliella salina</name>
    <name type="common">Green alga</name>
    <name type="synonym">Protococcus salinus</name>
    <dbReference type="NCBI Taxonomy" id="3046"/>
    <lineage>
        <taxon>Eukaryota</taxon>
        <taxon>Viridiplantae</taxon>
        <taxon>Chlorophyta</taxon>
        <taxon>core chlorophytes</taxon>
        <taxon>Chlorophyceae</taxon>
        <taxon>CS clade</taxon>
        <taxon>Chlamydomonadales</taxon>
        <taxon>Dunaliellaceae</taxon>
        <taxon>Dunaliella</taxon>
    </lineage>
</organism>